<feature type="domain" description="HTH tetR-type" evidence="5">
    <location>
        <begin position="18"/>
        <end position="77"/>
    </location>
</feature>
<proteinExistence type="predicted"/>
<dbReference type="InterPro" id="IPR036271">
    <property type="entry name" value="Tet_transcr_reg_TetR-rel_C_sf"/>
</dbReference>
<dbReference type="PROSITE" id="PS50977">
    <property type="entry name" value="HTH_TETR_2"/>
    <property type="match status" value="1"/>
</dbReference>
<dbReference type="PANTHER" id="PTHR30055">
    <property type="entry name" value="HTH-TYPE TRANSCRIPTIONAL REGULATOR RUTR"/>
    <property type="match status" value="1"/>
</dbReference>
<dbReference type="PANTHER" id="PTHR30055:SF234">
    <property type="entry name" value="HTH-TYPE TRANSCRIPTIONAL REGULATOR BETI"/>
    <property type="match status" value="1"/>
</dbReference>
<dbReference type="InterPro" id="IPR050109">
    <property type="entry name" value="HTH-type_TetR-like_transc_reg"/>
</dbReference>
<evidence type="ECO:0000256" key="4">
    <source>
        <dbReference type="PROSITE-ProRule" id="PRU00335"/>
    </source>
</evidence>
<evidence type="ECO:0000256" key="1">
    <source>
        <dbReference type="ARBA" id="ARBA00023015"/>
    </source>
</evidence>
<keyword evidence="7" id="KW-1185">Reference proteome</keyword>
<keyword evidence="3" id="KW-0804">Transcription</keyword>
<evidence type="ECO:0000256" key="2">
    <source>
        <dbReference type="ARBA" id="ARBA00023125"/>
    </source>
</evidence>
<dbReference type="InterPro" id="IPR009057">
    <property type="entry name" value="Homeodomain-like_sf"/>
</dbReference>
<evidence type="ECO:0000256" key="3">
    <source>
        <dbReference type="ARBA" id="ARBA00023163"/>
    </source>
</evidence>
<dbReference type="EMBL" id="BAAAME010000005">
    <property type="protein sequence ID" value="GAA1750757.1"/>
    <property type="molecule type" value="Genomic_DNA"/>
</dbReference>
<name>A0ABP4WED5_9ACTN</name>
<dbReference type="SUPFAM" id="SSF46689">
    <property type="entry name" value="Homeodomain-like"/>
    <property type="match status" value="1"/>
</dbReference>
<keyword evidence="2 4" id="KW-0238">DNA-binding</keyword>
<evidence type="ECO:0000259" key="5">
    <source>
        <dbReference type="PROSITE" id="PS50977"/>
    </source>
</evidence>
<comment type="caution">
    <text evidence="6">The sequence shown here is derived from an EMBL/GenBank/DDBJ whole genome shotgun (WGS) entry which is preliminary data.</text>
</comment>
<dbReference type="InterPro" id="IPR049445">
    <property type="entry name" value="TetR_SbtR-like_C"/>
</dbReference>
<evidence type="ECO:0000313" key="7">
    <source>
        <dbReference type="Proteomes" id="UP001501057"/>
    </source>
</evidence>
<dbReference type="Pfam" id="PF21597">
    <property type="entry name" value="TetR_C_43"/>
    <property type="match status" value="1"/>
</dbReference>
<dbReference type="RefSeq" id="WP_344203672.1">
    <property type="nucleotide sequence ID" value="NZ_BAAAME010000005.1"/>
</dbReference>
<evidence type="ECO:0000313" key="6">
    <source>
        <dbReference type="EMBL" id="GAA1750757.1"/>
    </source>
</evidence>
<sequence>MTDTVVHIAQRPKRGDAARNYDALLLAARSEFESHGTSASLTDVATRAGVAIGTLYRHFPTRETLIEALTRDSLHGLIRHAEELESSSEAEAALREWVAHAVDHASVFRGLAALLSEEFYREGTPNHAACEQMHGAAERLLARAQAARTVRDSVTSDELWSIILSAAWIRETSPAEADRSNVVLRFALDGITVAPTP</sequence>
<dbReference type="Gene3D" id="1.10.357.10">
    <property type="entry name" value="Tetracycline Repressor, domain 2"/>
    <property type="match status" value="1"/>
</dbReference>
<keyword evidence="1" id="KW-0805">Transcription regulation</keyword>
<reference evidence="7" key="1">
    <citation type="journal article" date="2019" name="Int. J. Syst. Evol. Microbiol.">
        <title>The Global Catalogue of Microorganisms (GCM) 10K type strain sequencing project: providing services to taxonomists for standard genome sequencing and annotation.</title>
        <authorList>
            <consortium name="The Broad Institute Genomics Platform"/>
            <consortium name="The Broad Institute Genome Sequencing Center for Infectious Disease"/>
            <person name="Wu L."/>
            <person name="Ma J."/>
        </authorList>
    </citation>
    <scope>NUCLEOTIDE SEQUENCE [LARGE SCALE GENOMIC DNA]</scope>
    <source>
        <strain evidence="7">JCM 13518</strain>
    </source>
</reference>
<dbReference type="Pfam" id="PF00440">
    <property type="entry name" value="TetR_N"/>
    <property type="match status" value="1"/>
</dbReference>
<gene>
    <name evidence="6" type="ORF">GCM10009710_33290</name>
</gene>
<protein>
    <submittedName>
        <fullName evidence="6">TetR/AcrR family transcriptional regulator</fullName>
    </submittedName>
</protein>
<dbReference type="SUPFAM" id="SSF48498">
    <property type="entry name" value="Tetracyclin repressor-like, C-terminal domain"/>
    <property type="match status" value="1"/>
</dbReference>
<dbReference type="Proteomes" id="UP001501057">
    <property type="component" value="Unassembled WGS sequence"/>
</dbReference>
<dbReference type="PRINTS" id="PR00455">
    <property type="entry name" value="HTHTETR"/>
</dbReference>
<feature type="DNA-binding region" description="H-T-H motif" evidence="4">
    <location>
        <begin position="40"/>
        <end position="59"/>
    </location>
</feature>
<organism evidence="6 7">
    <name type="scientific">Aeromicrobium alkaliterrae</name>
    <dbReference type="NCBI Taxonomy" id="302168"/>
    <lineage>
        <taxon>Bacteria</taxon>
        <taxon>Bacillati</taxon>
        <taxon>Actinomycetota</taxon>
        <taxon>Actinomycetes</taxon>
        <taxon>Propionibacteriales</taxon>
        <taxon>Nocardioidaceae</taxon>
        <taxon>Aeromicrobium</taxon>
    </lineage>
</organism>
<accession>A0ABP4WED5</accession>
<dbReference type="InterPro" id="IPR001647">
    <property type="entry name" value="HTH_TetR"/>
</dbReference>